<protein>
    <submittedName>
        <fullName evidence="7">Oligopeptide transporter OPT superfamily protein</fullName>
    </submittedName>
</protein>
<reference evidence="7 8" key="2">
    <citation type="journal article" date="2010" name="Stand. Genomic Sci.">
        <title>Complete genome sequence of Sebaldella termitidis type strain (NCTC 11300).</title>
        <authorList>
            <person name="Harmon-Smith M."/>
            <person name="Celia L."/>
            <person name="Chertkov O."/>
            <person name="Lapidus A."/>
            <person name="Copeland A."/>
            <person name="Glavina Del Rio T."/>
            <person name="Nolan M."/>
            <person name="Lucas S."/>
            <person name="Tice H."/>
            <person name="Cheng J.F."/>
            <person name="Han C."/>
            <person name="Detter J.C."/>
            <person name="Bruce D."/>
            <person name="Goodwin L."/>
            <person name="Pitluck S."/>
            <person name="Pati A."/>
            <person name="Liolios K."/>
            <person name="Ivanova N."/>
            <person name="Mavromatis K."/>
            <person name="Mikhailova N."/>
            <person name="Chen A."/>
            <person name="Palaniappan K."/>
            <person name="Land M."/>
            <person name="Hauser L."/>
            <person name="Chang Y.J."/>
            <person name="Jeffries C.D."/>
            <person name="Brettin T."/>
            <person name="Goker M."/>
            <person name="Beck B."/>
            <person name="Bristow J."/>
            <person name="Eisen J.A."/>
            <person name="Markowitz V."/>
            <person name="Hugenholtz P."/>
            <person name="Kyrpides N.C."/>
            <person name="Klenk H.P."/>
            <person name="Chen F."/>
        </authorList>
    </citation>
    <scope>NUCLEOTIDE SEQUENCE [LARGE SCALE GENOMIC DNA]</scope>
    <source>
        <strain evidence="8">ATCC 33386 / NCTC 11300</strain>
    </source>
</reference>
<dbReference type="RefSeq" id="WP_012862127.1">
    <property type="nucleotide sequence ID" value="NC_013517.1"/>
</dbReference>
<feature type="transmembrane region" description="Helical" evidence="6">
    <location>
        <begin position="525"/>
        <end position="545"/>
    </location>
</feature>
<keyword evidence="4 6" id="KW-1133">Transmembrane helix</keyword>
<feature type="transmembrane region" description="Helical" evidence="6">
    <location>
        <begin position="56"/>
        <end position="75"/>
    </location>
</feature>
<dbReference type="Pfam" id="PF03169">
    <property type="entry name" value="OPT"/>
    <property type="match status" value="2"/>
</dbReference>
<evidence type="ECO:0000256" key="3">
    <source>
        <dbReference type="ARBA" id="ARBA00022692"/>
    </source>
</evidence>
<feature type="transmembrane region" description="Helical" evidence="6">
    <location>
        <begin position="195"/>
        <end position="220"/>
    </location>
</feature>
<keyword evidence="2" id="KW-0813">Transport</keyword>
<feature type="transmembrane region" description="Helical" evidence="6">
    <location>
        <begin position="114"/>
        <end position="133"/>
    </location>
</feature>
<evidence type="ECO:0000313" key="8">
    <source>
        <dbReference type="Proteomes" id="UP000000845"/>
    </source>
</evidence>
<dbReference type="InterPro" id="IPR004813">
    <property type="entry name" value="OPT"/>
</dbReference>
<evidence type="ECO:0000256" key="2">
    <source>
        <dbReference type="ARBA" id="ARBA00022448"/>
    </source>
</evidence>
<feature type="transmembrane region" description="Helical" evidence="6">
    <location>
        <begin position="21"/>
        <end position="44"/>
    </location>
</feature>
<evidence type="ECO:0000313" key="7">
    <source>
        <dbReference type="EMBL" id="ACZ09533.1"/>
    </source>
</evidence>
<sequence length="547" mass="57483">MNEKNLSNTPSGGKFEKISAFEPATLVLGVILAVLSAIICMQIIGKVGVTPNTSLIGAIIAMVIARIPLSVFKKFKSLERQNMVQTIVSGAGFSAANCGLLAVGIFIVLGKNEFILPMAIGSIIGVSISIFVVGKIFDSEIFPADEAWPPGVATAQALEAGDEGGTKGIKLLIGIVIGALCGLFKVPFGKVPFNIPAAGIGIVFIANIFSMIGLGVGLLIRGYSTVLFGGLELGKTSIPSGIMIGAGLMALIQSLIIILKDTKHKNKDTDVHTKITVTKTEAKKTIVMGFFLYLAGAVVIAVISGIVTQMSIFMLILWVLWAAISCTVAILIVGMAAMHSGWFPAFAITTIFMTIGIFLKFPLISLALLTGYISSTGPCFADMGYDLKTGWIIRGRGKNVEHEKYGRKQQVIIEMIGGIIGIIVVLATLKMFVFGQETPLLAPVSKTFAEAISKASDPQVLKALLLWAVPGAALQLLGGPKRMVGVLFATGLLINNPIYGIGVIAAVIVRLIFGNKVIEFIDAGLIAGDGLGGFVYALLVAIGIMSK</sequence>
<gene>
    <name evidence="7" type="ordered locus">Sterm_2688</name>
</gene>
<name>D1AMF9_SEBTE</name>
<keyword evidence="3 6" id="KW-0812">Transmembrane</keyword>
<dbReference type="HOGENOM" id="CLU_525707_0_0_0"/>
<keyword evidence="8" id="KW-1185">Reference proteome</keyword>
<accession>D1AMF9</accession>
<feature type="transmembrane region" description="Helical" evidence="6">
    <location>
        <begin position="411"/>
        <end position="433"/>
    </location>
</feature>
<feature type="transmembrane region" description="Helical" evidence="6">
    <location>
        <begin position="342"/>
        <end position="359"/>
    </location>
</feature>
<comment type="subcellular location">
    <subcellularLocation>
        <location evidence="1">Membrane</location>
        <topology evidence="1">Multi-pass membrane protein</topology>
    </subcellularLocation>
</comment>
<dbReference type="EMBL" id="CP001739">
    <property type="protein sequence ID" value="ACZ09533.1"/>
    <property type="molecule type" value="Genomic_DNA"/>
</dbReference>
<dbReference type="GO" id="GO:0016020">
    <property type="term" value="C:membrane"/>
    <property type="evidence" value="ECO:0007669"/>
    <property type="project" value="UniProtKB-SubCell"/>
</dbReference>
<feature type="transmembrane region" description="Helical" evidence="6">
    <location>
        <begin position="87"/>
        <end position="108"/>
    </location>
</feature>
<feature type="transmembrane region" description="Helical" evidence="6">
    <location>
        <begin position="286"/>
        <end position="308"/>
    </location>
</feature>
<dbReference type="Proteomes" id="UP000000845">
    <property type="component" value="Chromosome"/>
</dbReference>
<dbReference type="eggNOG" id="COG1297">
    <property type="taxonomic scope" value="Bacteria"/>
</dbReference>
<organism evidence="7 8">
    <name type="scientific">Sebaldella termitidis (strain ATCC 33386 / NCTC 11300)</name>
    <dbReference type="NCBI Taxonomy" id="526218"/>
    <lineage>
        <taxon>Bacteria</taxon>
        <taxon>Fusobacteriati</taxon>
        <taxon>Fusobacteriota</taxon>
        <taxon>Fusobacteriia</taxon>
        <taxon>Fusobacteriales</taxon>
        <taxon>Leptotrichiaceae</taxon>
        <taxon>Sebaldella</taxon>
    </lineage>
</organism>
<proteinExistence type="predicted"/>
<feature type="transmembrane region" description="Helical" evidence="6">
    <location>
        <begin position="241"/>
        <end position="259"/>
    </location>
</feature>
<feature type="transmembrane region" description="Helical" evidence="6">
    <location>
        <begin position="315"/>
        <end position="336"/>
    </location>
</feature>
<dbReference type="KEGG" id="str:Sterm_2688"/>
<dbReference type="GO" id="GO:0035673">
    <property type="term" value="F:oligopeptide transmembrane transporter activity"/>
    <property type="evidence" value="ECO:0007669"/>
    <property type="project" value="InterPro"/>
</dbReference>
<evidence type="ECO:0000256" key="6">
    <source>
        <dbReference type="SAM" id="Phobius"/>
    </source>
</evidence>
<dbReference type="STRING" id="526218.Sterm_2688"/>
<feature type="transmembrane region" description="Helical" evidence="6">
    <location>
        <begin position="171"/>
        <end position="189"/>
    </location>
</feature>
<evidence type="ECO:0000256" key="1">
    <source>
        <dbReference type="ARBA" id="ARBA00004141"/>
    </source>
</evidence>
<evidence type="ECO:0000256" key="5">
    <source>
        <dbReference type="ARBA" id="ARBA00023136"/>
    </source>
</evidence>
<feature type="transmembrane region" description="Helical" evidence="6">
    <location>
        <begin position="484"/>
        <end position="513"/>
    </location>
</feature>
<reference evidence="8" key="1">
    <citation type="submission" date="2009-09" db="EMBL/GenBank/DDBJ databases">
        <title>The complete chromosome of Sebaldella termitidis ATCC 33386.</title>
        <authorList>
            <consortium name="US DOE Joint Genome Institute (JGI-PGF)"/>
            <person name="Lucas S."/>
            <person name="Copeland A."/>
            <person name="Lapidus A."/>
            <person name="Glavina del Rio T."/>
            <person name="Dalin E."/>
            <person name="Tice H."/>
            <person name="Bruce D."/>
            <person name="Goodwin L."/>
            <person name="Pitluck S."/>
            <person name="Kyrpides N."/>
            <person name="Mavromatis K."/>
            <person name="Ivanova N."/>
            <person name="Mikhailova N."/>
            <person name="Sims D."/>
            <person name="Meincke L."/>
            <person name="Brettin T."/>
            <person name="Detter J.C."/>
            <person name="Han C."/>
            <person name="Larimer F."/>
            <person name="Land M."/>
            <person name="Hauser L."/>
            <person name="Markowitz V."/>
            <person name="Cheng J.F."/>
            <person name="Hugenholtz P."/>
            <person name="Woyke T."/>
            <person name="Wu D."/>
            <person name="Eisen J.A."/>
        </authorList>
    </citation>
    <scope>NUCLEOTIDE SEQUENCE [LARGE SCALE GENOMIC DNA]</scope>
    <source>
        <strain evidence="8">ATCC 33386 / NCTC 11300</strain>
    </source>
</reference>
<keyword evidence="5 6" id="KW-0472">Membrane</keyword>
<dbReference type="AlphaFoldDB" id="D1AMF9"/>
<evidence type="ECO:0000256" key="4">
    <source>
        <dbReference type="ARBA" id="ARBA00022989"/>
    </source>
</evidence>